<dbReference type="Proteomes" id="UP000736672">
    <property type="component" value="Unassembled WGS sequence"/>
</dbReference>
<evidence type="ECO:0008006" key="4">
    <source>
        <dbReference type="Google" id="ProtNLM"/>
    </source>
</evidence>
<evidence type="ECO:0000256" key="1">
    <source>
        <dbReference type="SAM" id="MobiDB-lite"/>
    </source>
</evidence>
<feature type="region of interest" description="Disordered" evidence="1">
    <location>
        <begin position="340"/>
        <end position="446"/>
    </location>
</feature>
<evidence type="ECO:0000313" key="3">
    <source>
        <dbReference type="Proteomes" id="UP000736672"/>
    </source>
</evidence>
<gene>
    <name evidence="2" type="ORF">B0J15DRAFT_458187</name>
</gene>
<dbReference type="PROSITE" id="PS51257">
    <property type="entry name" value="PROKAR_LIPOPROTEIN"/>
    <property type="match status" value="1"/>
</dbReference>
<proteinExistence type="predicted"/>
<feature type="region of interest" description="Disordered" evidence="1">
    <location>
        <begin position="510"/>
        <end position="532"/>
    </location>
</feature>
<evidence type="ECO:0000313" key="2">
    <source>
        <dbReference type="EMBL" id="KAH7276057.1"/>
    </source>
</evidence>
<dbReference type="AlphaFoldDB" id="A0A9P9L8S5"/>
<accession>A0A9P9L8S5</accession>
<name>A0A9P9L8S5_FUSSL</name>
<dbReference type="EMBL" id="JAGTJS010000001">
    <property type="protein sequence ID" value="KAH7276057.1"/>
    <property type="molecule type" value="Genomic_DNA"/>
</dbReference>
<feature type="compositionally biased region" description="Low complexity" evidence="1">
    <location>
        <begin position="377"/>
        <end position="386"/>
    </location>
</feature>
<sequence>MYDISRPKQGGLPAPPWIPFLSAANIAPSIAACSRPAVTALPSMTSCPSPLWQPAGAPYLWEAFQDVHQSFKRMLKKYQHVSDSPNDPRPSSRSRGRPVAKFTKDPLLSSLDPKIFTTATHLAHFCLDTFSRDQDCLELSSKDLPTPTPILASDSLHFLSRPSRFLRTLHNLLKPSRSALFSTNFTLRALHWFCGFLMTENSCTPDALVYVRSDKYLETSSHRGNPSSDGSFVEASSTSYLRRENADKSVLDSNFPFQVLNSSSQADPSSPLCVSFVEESRGQRSIRGSCTSPGITHNILPSDGVNGCNPITGNILIRSEGYVSLEDKPLASSIMEEKDFIPNRRLGDSSSDPEDNASSTKRQEHGNSRPPVDGETSQKPSKSQKPNSHYDEGTNGTTKAGKKRKRDSPERDDDDFDDSGRGSGRPNTGKRRKDEEEESEKNKFACPFYKNDPQAFRASRTCVGPGWSSVHRVKEHIFRRHMLSDTQCHHCMEDFETQVALDEHIETPCRRKPPLKSHGINKKQEGQLRSRKMYQKSLDEEEKWRAIYKIIFPDEENIPSPYYEPEVPEFPDYYRQMLIQKLPGIVTEQLRAAGPGLMRHITDDVMANQHCSTSGFGSKSNLSENPQLVRQIENVVEIALRKTLSEVDRSKEQPFNDFQIPRLNVESPEEESKNSIKQEKQVPLIGPTPLQDDFLLPPGIGGNGLKIETRAQYPTPTSSAFSRSPEFQFVNMERSQMGSTSPLELDLASMFGESHLDDSLLHTAEGGSIVELPSVTWDNVANNDAVFPSGMYTPIRQNSNSNVSNVSGPASDQTQVFANLGPRPEEYLLGSWDFPPQVTSIQSVDSGYGSIAGPPDSTALDNLDLDSWFLE</sequence>
<dbReference type="PANTHER" id="PTHR38166">
    <property type="entry name" value="C2H2-TYPE DOMAIN-CONTAINING PROTEIN-RELATED"/>
    <property type="match status" value="1"/>
</dbReference>
<reference evidence="2" key="1">
    <citation type="journal article" date="2021" name="Nat. Commun.">
        <title>Genetic determinants of endophytism in the Arabidopsis root mycobiome.</title>
        <authorList>
            <person name="Mesny F."/>
            <person name="Miyauchi S."/>
            <person name="Thiergart T."/>
            <person name="Pickel B."/>
            <person name="Atanasova L."/>
            <person name="Karlsson M."/>
            <person name="Huettel B."/>
            <person name="Barry K.W."/>
            <person name="Haridas S."/>
            <person name="Chen C."/>
            <person name="Bauer D."/>
            <person name="Andreopoulos W."/>
            <person name="Pangilinan J."/>
            <person name="LaButti K."/>
            <person name="Riley R."/>
            <person name="Lipzen A."/>
            <person name="Clum A."/>
            <person name="Drula E."/>
            <person name="Henrissat B."/>
            <person name="Kohler A."/>
            <person name="Grigoriev I.V."/>
            <person name="Martin F.M."/>
            <person name="Hacquard S."/>
        </authorList>
    </citation>
    <scope>NUCLEOTIDE SEQUENCE</scope>
    <source>
        <strain evidence="2">FSSC 5 MPI-SDFR-AT-0091</strain>
    </source>
</reference>
<dbReference type="OrthoDB" id="4161727at2759"/>
<organism evidence="2 3">
    <name type="scientific">Fusarium solani</name>
    <name type="common">Filamentous fungus</name>
    <dbReference type="NCBI Taxonomy" id="169388"/>
    <lineage>
        <taxon>Eukaryota</taxon>
        <taxon>Fungi</taxon>
        <taxon>Dikarya</taxon>
        <taxon>Ascomycota</taxon>
        <taxon>Pezizomycotina</taxon>
        <taxon>Sordariomycetes</taxon>
        <taxon>Hypocreomycetidae</taxon>
        <taxon>Hypocreales</taxon>
        <taxon>Nectriaceae</taxon>
        <taxon>Fusarium</taxon>
        <taxon>Fusarium solani species complex</taxon>
    </lineage>
</organism>
<comment type="caution">
    <text evidence="2">The sequence shown here is derived from an EMBL/GenBank/DDBJ whole genome shotgun (WGS) entry which is preliminary data.</text>
</comment>
<keyword evidence="3" id="KW-1185">Reference proteome</keyword>
<feature type="compositionally biased region" description="Basic residues" evidence="1">
    <location>
        <begin position="510"/>
        <end position="521"/>
    </location>
</feature>
<dbReference type="PANTHER" id="PTHR38166:SF1">
    <property type="entry name" value="C2H2-TYPE DOMAIN-CONTAINING PROTEIN"/>
    <property type="match status" value="1"/>
</dbReference>
<protein>
    <recommendedName>
        <fullName evidence="4">C2H2-type domain-containing protein</fullName>
    </recommendedName>
</protein>
<feature type="compositionally biased region" description="Low complexity" evidence="1">
    <location>
        <begin position="82"/>
        <end position="91"/>
    </location>
</feature>
<feature type="region of interest" description="Disordered" evidence="1">
    <location>
        <begin position="78"/>
        <end position="99"/>
    </location>
</feature>